<name>A0ABU1P6P6_9BACL</name>
<dbReference type="SUPFAM" id="SSF55846">
    <property type="entry name" value="N-acetylmuramoyl-L-alanine amidase-like"/>
    <property type="match status" value="1"/>
</dbReference>
<dbReference type="InterPro" id="IPR036505">
    <property type="entry name" value="Amidase/PGRP_sf"/>
</dbReference>
<keyword evidence="2" id="KW-1185">Reference proteome</keyword>
<evidence type="ECO:0008006" key="3">
    <source>
        <dbReference type="Google" id="ProtNLM"/>
    </source>
</evidence>
<evidence type="ECO:0000313" key="2">
    <source>
        <dbReference type="Proteomes" id="UP001267290"/>
    </source>
</evidence>
<protein>
    <recommendedName>
        <fullName evidence="3">N-acetylmuramoyl-L-alanine amidase</fullName>
    </recommendedName>
</protein>
<sequence length="253" mass="28478">MGLRNLSIPSKITSNFGNVQYQDVTDLLPKNPKKTWAQLAGVRDINNLTTIGLHHDAIPKSKKLGKTDMQLMSEIATTHINNTAYDDDPNIPIGEGGIPYHIFIRNGRIYQCNDLLDRIYGISNNNGYTVHIVVSGDYFNYDTLTDGDRNALYAAILMVIDVLPNFKEIKSHGELNPTNCPGYDINRVRSDIKNIQMKIERDKTLEAQIERCFAVKNQATYMYNLAQQSDGDGAWARSWLDSVHSIMKSQGLL</sequence>
<dbReference type="EMBL" id="JAVDSB010000030">
    <property type="protein sequence ID" value="MDR6555420.1"/>
    <property type="molecule type" value="Genomic_DNA"/>
</dbReference>
<dbReference type="Gene3D" id="3.40.80.10">
    <property type="entry name" value="Peptidoglycan recognition protein-like"/>
    <property type="match status" value="1"/>
</dbReference>
<comment type="caution">
    <text evidence="1">The sequence shown here is derived from an EMBL/GenBank/DDBJ whole genome shotgun (WGS) entry which is preliminary data.</text>
</comment>
<proteinExistence type="predicted"/>
<dbReference type="Proteomes" id="UP001267290">
    <property type="component" value="Unassembled WGS sequence"/>
</dbReference>
<gene>
    <name evidence="1" type="ORF">J2736_006682</name>
</gene>
<dbReference type="RefSeq" id="WP_310502754.1">
    <property type="nucleotide sequence ID" value="NZ_JAVDSB010000030.1"/>
</dbReference>
<accession>A0ABU1P6P6</accession>
<evidence type="ECO:0000313" key="1">
    <source>
        <dbReference type="EMBL" id="MDR6555420.1"/>
    </source>
</evidence>
<organism evidence="1 2">
    <name type="scientific">Paenibacillus qinlingensis</name>
    <dbReference type="NCBI Taxonomy" id="1837343"/>
    <lineage>
        <taxon>Bacteria</taxon>
        <taxon>Bacillati</taxon>
        <taxon>Bacillota</taxon>
        <taxon>Bacilli</taxon>
        <taxon>Bacillales</taxon>
        <taxon>Paenibacillaceae</taxon>
        <taxon>Paenibacillus</taxon>
    </lineage>
</organism>
<reference evidence="1 2" key="1">
    <citation type="submission" date="2023-07" db="EMBL/GenBank/DDBJ databases">
        <title>Sorghum-associated microbial communities from plants grown in Nebraska, USA.</title>
        <authorList>
            <person name="Schachtman D."/>
        </authorList>
    </citation>
    <scope>NUCLEOTIDE SEQUENCE [LARGE SCALE GENOMIC DNA]</scope>
    <source>
        <strain evidence="1 2">CC258</strain>
    </source>
</reference>